<evidence type="ECO:0000313" key="3">
    <source>
        <dbReference type="Proteomes" id="UP001180020"/>
    </source>
</evidence>
<keyword evidence="2" id="KW-0378">Hydrolase</keyword>
<name>A0AAV9DLZ2_ACOCL</name>
<dbReference type="SUPFAM" id="SSF52540">
    <property type="entry name" value="P-loop containing nucleoside triphosphate hydrolases"/>
    <property type="match status" value="1"/>
</dbReference>
<protein>
    <submittedName>
        <fullName evidence="2">ATP-dependent DNA helicase Q-like 3</fullName>
    </submittedName>
</protein>
<dbReference type="EMBL" id="JAUJYO010000012">
    <property type="protein sequence ID" value="KAK1301890.1"/>
    <property type="molecule type" value="Genomic_DNA"/>
</dbReference>
<sequence>MKKALLPIQDMGAQEEESFGKAKLEKLLKQHFGYSEFRGKQLEAIEAVLAALMENQVAALKEKRIPAEFLSSSQTSHVKEKIHEDLDSGKPSIRLLYVTPELIATAGFMSKLKKLYARCLLTLIAIDEAHCISSWGHDFRFINKEFLKNNPE</sequence>
<keyword evidence="2" id="KW-0547">Nucleotide-binding</keyword>
<dbReference type="Gene3D" id="3.40.50.300">
    <property type="entry name" value="P-loop containing nucleotide triphosphate hydrolases"/>
    <property type="match status" value="1"/>
</dbReference>
<gene>
    <name evidence="2" type="primary">RECQL3</name>
    <name evidence="2" type="ORF">QJS10_CPB12g01806</name>
</gene>
<dbReference type="GO" id="GO:0005694">
    <property type="term" value="C:chromosome"/>
    <property type="evidence" value="ECO:0007669"/>
    <property type="project" value="TreeGrafter"/>
</dbReference>
<reference evidence="2" key="2">
    <citation type="submission" date="2023-06" db="EMBL/GenBank/DDBJ databases">
        <authorList>
            <person name="Ma L."/>
            <person name="Liu K.-W."/>
            <person name="Li Z."/>
            <person name="Hsiao Y.-Y."/>
            <person name="Qi Y."/>
            <person name="Fu T."/>
            <person name="Tang G."/>
            <person name="Zhang D."/>
            <person name="Sun W.-H."/>
            <person name="Liu D.-K."/>
            <person name="Li Y."/>
            <person name="Chen G.-Z."/>
            <person name="Liu X.-D."/>
            <person name="Liao X.-Y."/>
            <person name="Jiang Y.-T."/>
            <person name="Yu X."/>
            <person name="Hao Y."/>
            <person name="Huang J."/>
            <person name="Zhao X.-W."/>
            <person name="Ke S."/>
            <person name="Chen Y.-Y."/>
            <person name="Wu W.-L."/>
            <person name="Hsu J.-L."/>
            <person name="Lin Y.-F."/>
            <person name="Huang M.-D."/>
            <person name="Li C.-Y."/>
            <person name="Huang L."/>
            <person name="Wang Z.-W."/>
            <person name="Zhao X."/>
            <person name="Zhong W.-Y."/>
            <person name="Peng D.-H."/>
            <person name="Ahmad S."/>
            <person name="Lan S."/>
            <person name="Zhang J.-S."/>
            <person name="Tsai W.-C."/>
            <person name="Van De Peer Y."/>
            <person name="Liu Z.-J."/>
        </authorList>
    </citation>
    <scope>NUCLEOTIDE SEQUENCE</scope>
    <source>
        <strain evidence="2">CP</strain>
        <tissue evidence="2">Leaves</tissue>
    </source>
</reference>
<keyword evidence="2" id="KW-0067">ATP-binding</keyword>
<dbReference type="GO" id="GO:0009378">
    <property type="term" value="F:four-way junction helicase activity"/>
    <property type="evidence" value="ECO:0007669"/>
    <property type="project" value="TreeGrafter"/>
</dbReference>
<dbReference type="AlphaFoldDB" id="A0AAV9DLZ2"/>
<dbReference type="Proteomes" id="UP001180020">
    <property type="component" value="Unassembled WGS sequence"/>
</dbReference>
<reference evidence="2" key="1">
    <citation type="journal article" date="2023" name="Nat. Commun.">
        <title>Diploid and tetraploid genomes of Acorus and the evolution of monocots.</title>
        <authorList>
            <person name="Ma L."/>
            <person name="Liu K.W."/>
            <person name="Li Z."/>
            <person name="Hsiao Y.Y."/>
            <person name="Qi Y."/>
            <person name="Fu T."/>
            <person name="Tang G.D."/>
            <person name="Zhang D."/>
            <person name="Sun W.H."/>
            <person name="Liu D.K."/>
            <person name="Li Y."/>
            <person name="Chen G.Z."/>
            <person name="Liu X.D."/>
            <person name="Liao X.Y."/>
            <person name="Jiang Y.T."/>
            <person name="Yu X."/>
            <person name="Hao Y."/>
            <person name="Huang J."/>
            <person name="Zhao X.W."/>
            <person name="Ke S."/>
            <person name="Chen Y.Y."/>
            <person name="Wu W.L."/>
            <person name="Hsu J.L."/>
            <person name="Lin Y.F."/>
            <person name="Huang M.D."/>
            <person name="Li C.Y."/>
            <person name="Huang L."/>
            <person name="Wang Z.W."/>
            <person name="Zhao X."/>
            <person name="Zhong W.Y."/>
            <person name="Peng D.H."/>
            <person name="Ahmad S."/>
            <person name="Lan S."/>
            <person name="Zhang J.S."/>
            <person name="Tsai W.C."/>
            <person name="Van de Peer Y."/>
            <person name="Liu Z.J."/>
        </authorList>
    </citation>
    <scope>NUCLEOTIDE SEQUENCE</scope>
    <source>
        <strain evidence="2">CP</strain>
    </source>
</reference>
<keyword evidence="3" id="KW-1185">Reference proteome</keyword>
<dbReference type="GO" id="GO:0005737">
    <property type="term" value="C:cytoplasm"/>
    <property type="evidence" value="ECO:0007669"/>
    <property type="project" value="TreeGrafter"/>
</dbReference>
<proteinExistence type="inferred from homology"/>
<comment type="caution">
    <text evidence="2">The sequence shown here is derived from an EMBL/GenBank/DDBJ whole genome shotgun (WGS) entry which is preliminary data.</text>
</comment>
<comment type="similarity">
    <text evidence="1">Belongs to the helicase family. RecQ subfamily.</text>
</comment>
<organism evidence="2 3">
    <name type="scientific">Acorus calamus</name>
    <name type="common">Sweet flag</name>
    <dbReference type="NCBI Taxonomy" id="4465"/>
    <lineage>
        <taxon>Eukaryota</taxon>
        <taxon>Viridiplantae</taxon>
        <taxon>Streptophyta</taxon>
        <taxon>Embryophyta</taxon>
        <taxon>Tracheophyta</taxon>
        <taxon>Spermatophyta</taxon>
        <taxon>Magnoliopsida</taxon>
        <taxon>Liliopsida</taxon>
        <taxon>Acoraceae</taxon>
        <taxon>Acorus</taxon>
    </lineage>
</organism>
<dbReference type="PANTHER" id="PTHR13710">
    <property type="entry name" value="DNA HELICASE RECQ FAMILY MEMBER"/>
    <property type="match status" value="1"/>
</dbReference>
<dbReference type="InterPro" id="IPR027417">
    <property type="entry name" value="P-loop_NTPase"/>
</dbReference>
<dbReference type="PANTHER" id="PTHR13710:SF155">
    <property type="entry name" value="ATP-DEPENDENT DNA HELICASE Q-LIKE 3"/>
    <property type="match status" value="1"/>
</dbReference>
<keyword evidence="2" id="KW-0347">Helicase</keyword>
<dbReference type="GO" id="GO:0043138">
    <property type="term" value="F:3'-5' DNA helicase activity"/>
    <property type="evidence" value="ECO:0007669"/>
    <property type="project" value="TreeGrafter"/>
</dbReference>
<dbReference type="GO" id="GO:0000724">
    <property type="term" value="P:double-strand break repair via homologous recombination"/>
    <property type="evidence" value="ECO:0007669"/>
    <property type="project" value="TreeGrafter"/>
</dbReference>
<accession>A0AAV9DLZ2</accession>
<evidence type="ECO:0000313" key="2">
    <source>
        <dbReference type="EMBL" id="KAK1301890.1"/>
    </source>
</evidence>
<evidence type="ECO:0000256" key="1">
    <source>
        <dbReference type="ARBA" id="ARBA00005446"/>
    </source>
</evidence>